<dbReference type="Proteomes" id="UP000663852">
    <property type="component" value="Unassembled WGS sequence"/>
</dbReference>
<dbReference type="AlphaFoldDB" id="A0A814RVE3"/>
<evidence type="ECO:0000313" key="4">
    <source>
        <dbReference type="Proteomes" id="UP000663828"/>
    </source>
</evidence>
<dbReference type="Pfam" id="PF04727">
    <property type="entry name" value="ELMO_CED12"/>
    <property type="match status" value="1"/>
</dbReference>
<evidence type="ECO:0000259" key="1">
    <source>
        <dbReference type="PROSITE" id="PS51335"/>
    </source>
</evidence>
<dbReference type="EMBL" id="CAJNOR010001415">
    <property type="protein sequence ID" value="CAF1138890.1"/>
    <property type="molecule type" value="Genomic_DNA"/>
</dbReference>
<gene>
    <name evidence="2" type="ORF">EDS130_LOCUS7210</name>
    <name evidence="3" type="ORF">XAT740_LOCUS20308</name>
</gene>
<name>A0A814RVE3_ADIRI</name>
<comment type="caution">
    <text evidence="3">The sequence shown here is derived from an EMBL/GenBank/DDBJ whole genome shotgun (WGS) entry which is preliminary data.</text>
</comment>
<accession>A0A814RVE3</accession>
<dbReference type="InterPro" id="IPR050868">
    <property type="entry name" value="ELMO_domain-containing"/>
</dbReference>
<feature type="domain" description="ELMO" evidence="1">
    <location>
        <begin position="139"/>
        <end position="297"/>
    </location>
</feature>
<organism evidence="3 4">
    <name type="scientific">Adineta ricciae</name>
    <name type="common">Rotifer</name>
    <dbReference type="NCBI Taxonomy" id="249248"/>
    <lineage>
        <taxon>Eukaryota</taxon>
        <taxon>Metazoa</taxon>
        <taxon>Spiralia</taxon>
        <taxon>Gnathifera</taxon>
        <taxon>Rotifera</taxon>
        <taxon>Eurotatoria</taxon>
        <taxon>Bdelloidea</taxon>
        <taxon>Adinetida</taxon>
        <taxon>Adinetidae</taxon>
        <taxon>Adineta</taxon>
    </lineage>
</organism>
<sequence length="329" mass="38866">MADVDDIQFDLNANGDQSVDVIENCPSPPPPFHRKVVEPDIIVEPPITFVDHEHVIPLKNIVPFDNIFFNDAKTYLFETTSNSATNLNESVNKSSRNVFQRFLNFFRFSMLSQQNIEFNQQCEQLLQLTKYPCNMTDRIHIRILFTIYRRLTHSKEIFYSTLGPHWEEIGFQSINPETDFRSTGLFSIFFLLYFVDSMYLPLAKTIYLLSLDQVQEFPFCCIGINLANILIKYLRQTNTSRAHLHKLLNENTAIDIVGKLFIALYLNFYLKWRDNGYTITNTQQVLTELEKILHNQPRMLLQEFDDYFHKRQEHRAQQYELRQTQDNLI</sequence>
<dbReference type="OrthoDB" id="266227at2759"/>
<dbReference type="Proteomes" id="UP000663828">
    <property type="component" value="Unassembled WGS sequence"/>
</dbReference>
<dbReference type="PANTHER" id="PTHR12771:SF2">
    <property type="entry name" value="ELMO DOMAIN-CONTAINING PROTEIN 3"/>
    <property type="match status" value="1"/>
</dbReference>
<evidence type="ECO:0000313" key="3">
    <source>
        <dbReference type="EMBL" id="CAF1138890.1"/>
    </source>
</evidence>
<dbReference type="InterPro" id="IPR006816">
    <property type="entry name" value="ELMO_dom"/>
</dbReference>
<dbReference type="EMBL" id="CAJNOJ010000021">
    <property type="protein sequence ID" value="CAF0848735.1"/>
    <property type="molecule type" value="Genomic_DNA"/>
</dbReference>
<keyword evidence="4" id="KW-1185">Reference proteome</keyword>
<dbReference type="PANTHER" id="PTHR12771">
    <property type="entry name" value="ENGULFMENT AND CELL MOTILITY"/>
    <property type="match status" value="1"/>
</dbReference>
<dbReference type="PROSITE" id="PS51335">
    <property type="entry name" value="ELMO"/>
    <property type="match status" value="1"/>
</dbReference>
<proteinExistence type="predicted"/>
<protein>
    <recommendedName>
        <fullName evidence="1">ELMO domain-containing protein</fullName>
    </recommendedName>
</protein>
<reference evidence="3" key="1">
    <citation type="submission" date="2021-02" db="EMBL/GenBank/DDBJ databases">
        <authorList>
            <person name="Nowell W R."/>
        </authorList>
    </citation>
    <scope>NUCLEOTIDE SEQUENCE</scope>
</reference>
<evidence type="ECO:0000313" key="2">
    <source>
        <dbReference type="EMBL" id="CAF0848735.1"/>
    </source>
</evidence>